<gene>
    <name evidence="2" type="ORF">SISNIDRAFT_421048</name>
</gene>
<name>A0A164M457_9AGAM</name>
<dbReference type="InterPro" id="IPR012337">
    <property type="entry name" value="RNaseH-like_sf"/>
</dbReference>
<dbReference type="PANTHER" id="PTHR46177:SF1">
    <property type="entry name" value="INTEGRASE CATALYTIC DOMAIN-CONTAINING PROTEIN"/>
    <property type="match status" value="1"/>
</dbReference>
<dbReference type="OrthoDB" id="5946233at2759"/>
<accession>A0A164M457</accession>
<dbReference type="Pfam" id="PF24764">
    <property type="entry name" value="rva_4"/>
    <property type="match status" value="1"/>
</dbReference>
<evidence type="ECO:0000313" key="3">
    <source>
        <dbReference type="Proteomes" id="UP000076722"/>
    </source>
</evidence>
<dbReference type="SUPFAM" id="SSF53098">
    <property type="entry name" value="Ribonuclease H-like"/>
    <property type="match status" value="1"/>
</dbReference>
<evidence type="ECO:0000313" key="2">
    <source>
        <dbReference type="EMBL" id="KZS86338.1"/>
    </source>
</evidence>
<feature type="domain" description="Integrase core" evidence="1">
    <location>
        <begin position="86"/>
        <end position="164"/>
    </location>
</feature>
<evidence type="ECO:0000259" key="1">
    <source>
        <dbReference type="Pfam" id="PF24764"/>
    </source>
</evidence>
<reference evidence="2 3" key="1">
    <citation type="journal article" date="2016" name="Mol. Biol. Evol.">
        <title>Comparative Genomics of Early-Diverging Mushroom-Forming Fungi Provides Insights into the Origins of Lignocellulose Decay Capabilities.</title>
        <authorList>
            <person name="Nagy L.G."/>
            <person name="Riley R."/>
            <person name="Tritt A."/>
            <person name="Adam C."/>
            <person name="Daum C."/>
            <person name="Floudas D."/>
            <person name="Sun H."/>
            <person name="Yadav J.S."/>
            <person name="Pangilinan J."/>
            <person name="Larsson K.H."/>
            <person name="Matsuura K."/>
            <person name="Barry K."/>
            <person name="Labutti K."/>
            <person name="Kuo R."/>
            <person name="Ohm R.A."/>
            <person name="Bhattacharya S.S."/>
            <person name="Shirouzu T."/>
            <person name="Yoshinaga Y."/>
            <person name="Martin F.M."/>
            <person name="Grigoriev I.V."/>
            <person name="Hibbett D.S."/>
        </authorList>
    </citation>
    <scope>NUCLEOTIDE SEQUENCE [LARGE SCALE GENOMIC DNA]</scope>
    <source>
        <strain evidence="2 3">HHB9708</strain>
    </source>
</reference>
<protein>
    <recommendedName>
        <fullName evidence="1">Integrase core domain-containing protein</fullName>
    </recommendedName>
</protein>
<dbReference type="InterPro" id="IPR058913">
    <property type="entry name" value="Integrase_dom_put"/>
</dbReference>
<dbReference type="Proteomes" id="UP000076722">
    <property type="component" value="Unassembled WGS sequence"/>
</dbReference>
<sequence length="226" mass="26930">MRRYREKWGYYKARSQGHTVMSIRPFVNVIHERFPTQGVRKTKAVLRQEYGVIASHNRQFEPAAVARRRRHAYERHGYFTEAVGECWAFDQHDKWARFKLYLHVGLDVYTSRVLWCHVYRSNRNPRLICGFYLDAIEELGYMPCLTQSDRGSENHGIANAQTELRHLLEPELGRTLQHRWRGKNRNIKPEVFWSILRRGWAPGFENVLQMGLSAGFYDPTRAWERY</sequence>
<feature type="non-terminal residue" evidence="2">
    <location>
        <position position="226"/>
    </location>
</feature>
<proteinExistence type="predicted"/>
<dbReference type="PANTHER" id="PTHR46177">
    <property type="entry name" value="INTEGRASE CATALYTIC DOMAIN-CONTAINING PROTEIN"/>
    <property type="match status" value="1"/>
</dbReference>
<dbReference type="STRING" id="1314777.A0A164M457"/>
<dbReference type="AlphaFoldDB" id="A0A164M457"/>
<keyword evidence="3" id="KW-1185">Reference proteome</keyword>
<organism evidence="2 3">
    <name type="scientific">Sistotremastrum niveocremeum HHB9708</name>
    <dbReference type="NCBI Taxonomy" id="1314777"/>
    <lineage>
        <taxon>Eukaryota</taxon>
        <taxon>Fungi</taxon>
        <taxon>Dikarya</taxon>
        <taxon>Basidiomycota</taxon>
        <taxon>Agaricomycotina</taxon>
        <taxon>Agaricomycetes</taxon>
        <taxon>Sistotremastrales</taxon>
        <taxon>Sistotremastraceae</taxon>
        <taxon>Sertulicium</taxon>
        <taxon>Sertulicium niveocremeum</taxon>
    </lineage>
</organism>
<dbReference type="EMBL" id="KV419541">
    <property type="protein sequence ID" value="KZS86338.1"/>
    <property type="molecule type" value="Genomic_DNA"/>
</dbReference>